<accession>A0ABN9NX89</accession>
<keyword evidence="3" id="KW-0547">Nucleotide-binding</keyword>
<protein>
    <submittedName>
        <fullName evidence="3">Helicase-related protein</fullName>
    </submittedName>
</protein>
<evidence type="ECO:0000313" key="3">
    <source>
        <dbReference type="EMBL" id="CAJ1581863.1"/>
    </source>
</evidence>
<sequence length="1069" mass="118268">MANLSEQYGFRDDIVEELVKDLVGPGDGRDEVITDLPLDRYIAGVLWPADDVMQEAAEPVSGESDENDTGDSPISQALMRYPTSMGITFSVDLVRASSIQIGITAAKYVPSGAAGNGEPLGSRRPSRRKQVAKPEVWTRDEQLIDPIDWDIATPGAKKVDVIPGLQLYVYTRLPRNGRVAVSVALRNTQVPPKGELRDRFAWFQVGVEVRSPEEAIVDRSSYGVLSEDPDLRSAALLYRNARVFAIGHGCAATWDRDGTSSHVGRVATTFIPRQEISRAKPGGVSAEVNLRMSFLGNASDEELAQNLGQMVAEYRDWIDRLSDSVQNDTADVEDGLKVVADEHVERARTAAERIQNGIDLIVSDRDAGRAFRLANAAMQMQRARQDWVRSGAIGPVGDGAEQSWRPFQIAYILLNLPGLADADHDDRDIADLLWFPTGGGKTEAYLGLVAFTIFHRRLKDPETLGVAVIMRYTLRLLTIQQFERATMLLCSLERLRQRETDLGDRPFSIGLWVGQAATPNTLVEARRSLNAIADGRELNEKNPVQLTQCPWCGQDLNETHYAVTRGPEERLRIACGNNACDFRDGLPAYVVDQDIYRVRPELVLGTVDKFAQMAWNEKVRNLFARDGTGTPPSLIIQDELHLISGPLGSIVGLYEAAIDAACGQLTSEGIIRGRPKVIASTATIRRADRQIRAVFNRRAEQFPPPGIDPDQSFFAEPASRDLFGTREYIGVMAPGTSHATLMVRVYAAILQAAHDLSGAPEVRDPYWTLLGYFNSLRVLGSANLQVEGDVRDRLQLVARRKQASPRDLRPPVELTSRVPSAEIPRTLKSLEKDVSSGSANDVVLATNMISVGVDIDRLGLMAVMGQPQSSAEYIQATSRVGRQHPGLVVTIFNSARSRDRSHYENFVPYHQALYRAVEATSATPFAARARDRALHGVLVSIARLLVDDLAANESAHKATVRYDELAQLVEYLEQRAECVTDPEEAEDTKKQLGELLQVWAEAAESRPDLQYRNSANNYDESLLVPTDEALTDEDIEYSTRETPWPTLQSMRDVDAESTLYQIPARRVPR</sequence>
<dbReference type="InterPro" id="IPR027417">
    <property type="entry name" value="P-loop_NTPase"/>
</dbReference>
<dbReference type="Proteomes" id="UP001190466">
    <property type="component" value="Chromosome"/>
</dbReference>
<evidence type="ECO:0000256" key="1">
    <source>
        <dbReference type="SAM" id="MobiDB-lite"/>
    </source>
</evidence>
<proteinExistence type="predicted"/>
<feature type="region of interest" description="Disordered" evidence="1">
    <location>
        <begin position="56"/>
        <end position="75"/>
    </location>
</feature>
<dbReference type="Gene3D" id="3.40.50.300">
    <property type="entry name" value="P-loop containing nucleotide triphosphate hydrolases"/>
    <property type="match status" value="1"/>
</dbReference>
<keyword evidence="3" id="KW-0067">ATP-binding</keyword>
<dbReference type="CDD" id="cd18785">
    <property type="entry name" value="SF2_C"/>
    <property type="match status" value="1"/>
</dbReference>
<reference evidence="3 4" key="1">
    <citation type="submission" date="2023-08" db="EMBL/GenBank/DDBJ databases">
        <authorList>
            <person name="Folkvardsen B D."/>
            <person name="Norman A."/>
        </authorList>
    </citation>
    <scope>NUCLEOTIDE SEQUENCE [LARGE SCALE GENOMIC DNA]</scope>
    <source>
        <strain evidence="3 4">Mu0050</strain>
    </source>
</reference>
<evidence type="ECO:0000313" key="4">
    <source>
        <dbReference type="Proteomes" id="UP001190466"/>
    </source>
</evidence>
<keyword evidence="3" id="KW-0378">Hydrolase</keyword>
<dbReference type="GO" id="GO:0004386">
    <property type="term" value="F:helicase activity"/>
    <property type="evidence" value="ECO:0007669"/>
    <property type="project" value="UniProtKB-KW"/>
</dbReference>
<dbReference type="SUPFAM" id="SSF52540">
    <property type="entry name" value="P-loop containing nucleoside triphosphate hydrolases"/>
    <property type="match status" value="1"/>
</dbReference>
<feature type="domain" description="Helicase C-terminal" evidence="2">
    <location>
        <begin position="761"/>
        <end position="931"/>
    </location>
</feature>
<name>A0ABN9NX89_9MYCO</name>
<organism evidence="3 4">
    <name type="scientific">[Mycobacterium] wendilense</name>
    <dbReference type="NCBI Taxonomy" id="3064284"/>
    <lineage>
        <taxon>Bacteria</taxon>
        <taxon>Bacillati</taxon>
        <taxon>Actinomycetota</taxon>
        <taxon>Actinomycetes</taxon>
        <taxon>Mycobacteriales</taxon>
        <taxon>Mycobacteriaceae</taxon>
        <taxon>Mycolicibacter</taxon>
    </lineage>
</organism>
<dbReference type="SMART" id="SM00490">
    <property type="entry name" value="HELICc"/>
    <property type="match status" value="1"/>
</dbReference>
<dbReference type="InterPro" id="IPR001650">
    <property type="entry name" value="Helicase_C-like"/>
</dbReference>
<keyword evidence="3" id="KW-0347">Helicase</keyword>
<dbReference type="Pfam" id="PF00271">
    <property type="entry name" value="Helicase_C"/>
    <property type="match status" value="1"/>
</dbReference>
<keyword evidence="4" id="KW-1185">Reference proteome</keyword>
<evidence type="ECO:0000259" key="2">
    <source>
        <dbReference type="PROSITE" id="PS51194"/>
    </source>
</evidence>
<dbReference type="RefSeq" id="WP_316516090.1">
    <property type="nucleotide sequence ID" value="NZ_OY726395.1"/>
</dbReference>
<feature type="region of interest" description="Disordered" evidence="1">
    <location>
        <begin position="112"/>
        <end position="134"/>
    </location>
</feature>
<dbReference type="PROSITE" id="PS51194">
    <property type="entry name" value="HELICASE_CTER"/>
    <property type="match status" value="1"/>
</dbReference>
<gene>
    <name evidence="3" type="ORF">MU0050_001767</name>
</gene>
<dbReference type="EMBL" id="OY726395">
    <property type="protein sequence ID" value="CAJ1581863.1"/>
    <property type="molecule type" value="Genomic_DNA"/>
</dbReference>